<dbReference type="EMBL" id="KN822074">
    <property type="protein sequence ID" value="KIM59401.1"/>
    <property type="molecule type" value="Genomic_DNA"/>
</dbReference>
<dbReference type="Proteomes" id="UP000053989">
    <property type="component" value="Unassembled WGS sequence"/>
</dbReference>
<evidence type="ECO:0000313" key="2">
    <source>
        <dbReference type="Proteomes" id="UP000053989"/>
    </source>
</evidence>
<organism evidence="1 2">
    <name type="scientific">Scleroderma citrinum Foug A</name>
    <dbReference type="NCBI Taxonomy" id="1036808"/>
    <lineage>
        <taxon>Eukaryota</taxon>
        <taxon>Fungi</taxon>
        <taxon>Dikarya</taxon>
        <taxon>Basidiomycota</taxon>
        <taxon>Agaricomycotina</taxon>
        <taxon>Agaricomycetes</taxon>
        <taxon>Agaricomycetidae</taxon>
        <taxon>Boletales</taxon>
        <taxon>Sclerodermatineae</taxon>
        <taxon>Sclerodermataceae</taxon>
        <taxon>Scleroderma</taxon>
    </lineage>
</organism>
<reference evidence="2" key="2">
    <citation type="submission" date="2015-01" db="EMBL/GenBank/DDBJ databases">
        <title>Evolutionary Origins and Diversification of the Mycorrhizal Mutualists.</title>
        <authorList>
            <consortium name="DOE Joint Genome Institute"/>
            <consortium name="Mycorrhizal Genomics Consortium"/>
            <person name="Kohler A."/>
            <person name="Kuo A."/>
            <person name="Nagy L.G."/>
            <person name="Floudas D."/>
            <person name="Copeland A."/>
            <person name="Barry K.W."/>
            <person name="Cichocki N."/>
            <person name="Veneault-Fourrey C."/>
            <person name="LaButti K."/>
            <person name="Lindquist E.A."/>
            <person name="Lipzen A."/>
            <person name="Lundell T."/>
            <person name="Morin E."/>
            <person name="Murat C."/>
            <person name="Riley R."/>
            <person name="Ohm R."/>
            <person name="Sun H."/>
            <person name="Tunlid A."/>
            <person name="Henrissat B."/>
            <person name="Grigoriev I.V."/>
            <person name="Hibbett D.S."/>
            <person name="Martin F."/>
        </authorList>
    </citation>
    <scope>NUCLEOTIDE SEQUENCE [LARGE SCALE GENOMIC DNA]</scope>
    <source>
        <strain evidence="2">Foug A</strain>
    </source>
</reference>
<protein>
    <submittedName>
        <fullName evidence="1">Uncharacterized protein</fullName>
    </submittedName>
</protein>
<proteinExistence type="predicted"/>
<sequence length="72" mass="8241">MGVTETLQVSISADMLRHVPTKTHLFNPKDKGGHNWSAQWPHVLHKYTGYRRTGVPLYVVTRTCIYAVHKPL</sequence>
<dbReference type="HOGENOM" id="CLU_2723696_0_0_1"/>
<reference evidence="1 2" key="1">
    <citation type="submission" date="2014-04" db="EMBL/GenBank/DDBJ databases">
        <authorList>
            <consortium name="DOE Joint Genome Institute"/>
            <person name="Kuo A."/>
            <person name="Kohler A."/>
            <person name="Nagy L.G."/>
            <person name="Floudas D."/>
            <person name="Copeland A."/>
            <person name="Barry K.W."/>
            <person name="Cichocki N."/>
            <person name="Veneault-Fourrey C."/>
            <person name="LaButti K."/>
            <person name="Lindquist E.A."/>
            <person name="Lipzen A."/>
            <person name="Lundell T."/>
            <person name="Morin E."/>
            <person name="Murat C."/>
            <person name="Sun H."/>
            <person name="Tunlid A."/>
            <person name="Henrissat B."/>
            <person name="Grigoriev I.V."/>
            <person name="Hibbett D.S."/>
            <person name="Martin F."/>
            <person name="Nordberg H.P."/>
            <person name="Cantor M.N."/>
            <person name="Hua S.X."/>
        </authorList>
    </citation>
    <scope>NUCLEOTIDE SEQUENCE [LARGE SCALE GENOMIC DNA]</scope>
    <source>
        <strain evidence="1 2">Foug A</strain>
    </source>
</reference>
<keyword evidence="2" id="KW-1185">Reference proteome</keyword>
<name>A0A0C3DTW2_9AGAM</name>
<gene>
    <name evidence="1" type="ORF">SCLCIDRAFT_1020010</name>
</gene>
<accession>A0A0C3DTW2</accession>
<dbReference type="AlphaFoldDB" id="A0A0C3DTW2"/>
<evidence type="ECO:0000313" key="1">
    <source>
        <dbReference type="EMBL" id="KIM59401.1"/>
    </source>
</evidence>
<dbReference type="InParanoid" id="A0A0C3DTW2"/>